<feature type="region of interest" description="Disordered" evidence="1">
    <location>
        <begin position="47"/>
        <end position="130"/>
    </location>
</feature>
<evidence type="ECO:0000256" key="1">
    <source>
        <dbReference type="SAM" id="MobiDB-lite"/>
    </source>
</evidence>
<protein>
    <submittedName>
        <fullName evidence="2">3913f153-486d-4293-ab4c-7f7089fa60b3</fullName>
    </submittedName>
</protein>
<keyword evidence="3" id="KW-1185">Reference proteome</keyword>
<dbReference type="AlphaFoldDB" id="A0A8H2W3T2"/>
<name>A0A8H2W3T2_9HELO</name>
<sequence length="146" mass="16060">MTCYLELKHFRLIYTLSSPITTASLAMHNLTTDSSMNVQNLLPDTALPAASIHTPPPTPKETITQITETNRIKKCPNSKPTSDDKNPKAPHRPPAYTSFSTFGLEEPEDPKSLETPRKENPALVASAPPTAMEQIKNVLGLEQPQK</sequence>
<dbReference type="EMBL" id="CAJHIA010000036">
    <property type="protein sequence ID" value="CAD6453972.1"/>
    <property type="molecule type" value="Genomic_DNA"/>
</dbReference>
<reference evidence="2" key="1">
    <citation type="submission" date="2020-10" db="EMBL/GenBank/DDBJ databases">
        <authorList>
            <person name="Kusch S."/>
        </authorList>
    </citation>
    <scope>NUCLEOTIDE SEQUENCE</scope>
    <source>
        <strain evidence="2">SwB9</strain>
    </source>
</reference>
<accession>A0A8H2W3T2</accession>
<feature type="compositionally biased region" description="Basic and acidic residues" evidence="1">
    <location>
        <begin position="109"/>
        <end position="120"/>
    </location>
</feature>
<dbReference type="Proteomes" id="UP000624404">
    <property type="component" value="Unassembled WGS sequence"/>
</dbReference>
<proteinExistence type="predicted"/>
<evidence type="ECO:0000313" key="3">
    <source>
        <dbReference type="Proteomes" id="UP000624404"/>
    </source>
</evidence>
<organism evidence="2 3">
    <name type="scientific">Sclerotinia trifoliorum</name>
    <dbReference type="NCBI Taxonomy" id="28548"/>
    <lineage>
        <taxon>Eukaryota</taxon>
        <taxon>Fungi</taxon>
        <taxon>Dikarya</taxon>
        <taxon>Ascomycota</taxon>
        <taxon>Pezizomycotina</taxon>
        <taxon>Leotiomycetes</taxon>
        <taxon>Helotiales</taxon>
        <taxon>Sclerotiniaceae</taxon>
        <taxon>Sclerotinia</taxon>
    </lineage>
</organism>
<gene>
    <name evidence="2" type="ORF">SCLTRI_LOCUS10049</name>
</gene>
<evidence type="ECO:0000313" key="2">
    <source>
        <dbReference type="EMBL" id="CAD6453972.1"/>
    </source>
</evidence>
<comment type="caution">
    <text evidence="2">The sequence shown here is derived from an EMBL/GenBank/DDBJ whole genome shotgun (WGS) entry which is preliminary data.</text>
</comment>
<dbReference type="OrthoDB" id="3547689at2759"/>